<evidence type="ECO:0000256" key="18">
    <source>
        <dbReference type="SAM" id="MobiDB-lite"/>
    </source>
</evidence>
<evidence type="ECO:0000256" key="6">
    <source>
        <dbReference type="ARBA" id="ARBA00022448"/>
    </source>
</evidence>
<comment type="caution">
    <text evidence="20">The sequence shown here is derived from an EMBL/GenBank/DDBJ whole genome shotgun (WGS) entry which is preliminary data.</text>
</comment>
<evidence type="ECO:0000256" key="8">
    <source>
        <dbReference type="ARBA" id="ARBA00022583"/>
    </source>
</evidence>
<evidence type="ECO:0000256" key="5">
    <source>
        <dbReference type="ARBA" id="ARBA00013914"/>
    </source>
</evidence>
<dbReference type="Pfam" id="PF01217">
    <property type="entry name" value="Clat_adaptor_s"/>
    <property type="match status" value="1"/>
</dbReference>
<feature type="compositionally biased region" description="Acidic residues" evidence="18">
    <location>
        <begin position="1117"/>
        <end position="1129"/>
    </location>
</feature>
<evidence type="ECO:0000256" key="17">
    <source>
        <dbReference type="ARBA" id="ARBA00032648"/>
    </source>
</evidence>
<sequence>MTSSDVSISGASCSSSGEESLGGAPPPRAPPPPPRSAAGQQRTAVVAATARQQFTAALNNLFDAAEASDPAVQPATPRGSKSAQVKRFRGVTRHKRTQRFESHIWECKKQIYLGGFDTEPLAAMAHDVMALRCKAGSAAGSASAAAAAAVAAADGGAAGGAAGGEAVAGVLNFPRADYAPLSPAIYQLSREDVITALRNYSKSQTSKRLGAAPPTASPRARAAPPRRAPAAPGGVRKVAGTSPRTLRRLLASPSGGPAGLRPLKVTTGAGAPRPRPLGDVPARYGSSPAPGSPRGRFGGKVDPRGRISPVAAAAAAAAAAKAPPTSTLKARLPPRPPASPRSSVGAEPGTPHAAARDLAAPATPTAAPAGGGLFLAGAVRVVRRGLLVTPGCAAAAPPTATGRYLGTTPRAAPDAALSAPPLSASAAEAHRCYLSELYRQCAAEQAAAAVAAAAAEDSVASWAGGAWLSGGAGAADPFGGAGAFAEAEAMEVEPAAEQGSACVGRLGDEASLTFSAQDDAYLFSPLPSSPSGAASLEHLNGTMLLQDEEVAVPTGGSGATRGGSAAAISGGSGEPSVTLSDWGGLGLWLQQEEAEWEAAVPAGGQLGGCQLSGGVTSVALRPASEGVPVMVLPATSVPQPPRAALPALSLLPDLPPLRLTQAEAVADAALRRAAQHQQIALAMAQQAQQQLRQHALCAGAPPALPAAGRALARDAKMIRFFLIQNRAGKTRLAKYYMPLSDDDKKRGEDEVQRLIANRDAKYTNFLEYKTYKLVYRRYAGLYFVFCVDASDNELLYLETIHLFVEILDHYFGNVCELDLVFGFHKVYCILDEFIIGGEIQETSKKVILERLKELDTLEARGITGGCELDELQGFRLYCQLRLLLRLGALPAAGGAAAAAVTAEDRSCIVRAVQLESRDLAQRREQYNNLEGWRRADAGLRQRFEDCPVVEEAEGGWQWGRHCAFCRHDRRQRLRRAAAAAPAHRRGLLGAFAYRAVHRYPARLDAMLLLLTRRFLRRTPVDVQPSSLAGLAAAMAAAHAGQLLKHWRAFSYQLDALNMLQNRTYDKTAANARICSNMRRLLYARVATPTEEEEQQGVDLSAELAEFEAATAERREESEPEEEEEQEENGLELLLPWSRQLSRASSPPIPASSPLFPAASSQPAPSLATMARSVFLALTVALVLATAAPAAAARGLRQASATATASAVAAGGATSTAHAQAVAVAGAPEPVAPMAPQAAAAAAAEAQAVAPEPAVAGADAAATAQAAVTCPDDDVPPTKEFSCELQKAWGKCDKCWLVRQGFCRNTCGLCGVDVVTAPCYEDALATSQTAADANPALQVPIQLAGSAEAMAQAATTGGVASAQASASAVSTGGAAMAQATAAAGAP</sequence>
<dbReference type="CDD" id="cd14833">
    <property type="entry name" value="AP2_sigma"/>
    <property type="match status" value="1"/>
</dbReference>
<dbReference type="OrthoDB" id="520932at2759"/>
<reference evidence="20 21" key="1">
    <citation type="journal article" date="2018" name="Plant J.">
        <title>Genome sequences of Chlorella sorokiniana UTEX 1602 and Micractinium conductrix SAG 241.80: implications to maltose excretion by a green alga.</title>
        <authorList>
            <person name="Arriola M.B."/>
            <person name="Velmurugan N."/>
            <person name="Zhang Y."/>
            <person name="Plunkett M.H."/>
            <person name="Hondzo H."/>
            <person name="Barney B.M."/>
        </authorList>
    </citation>
    <scope>NUCLEOTIDE SEQUENCE [LARGE SCALE GENOMIC DNA]</scope>
    <source>
        <strain evidence="20 21">SAG 241.80</strain>
    </source>
</reference>
<evidence type="ECO:0000256" key="2">
    <source>
        <dbReference type="ARBA" id="ARBA00004236"/>
    </source>
</evidence>
<evidence type="ECO:0000256" key="3">
    <source>
        <dbReference type="ARBA" id="ARBA00004277"/>
    </source>
</evidence>
<dbReference type="GO" id="GO:0003700">
    <property type="term" value="F:DNA-binding transcription factor activity"/>
    <property type="evidence" value="ECO:0007669"/>
    <property type="project" value="InterPro"/>
</dbReference>
<feature type="compositionally biased region" description="Low complexity" evidence="18">
    <location>
        <begin position="350"/>
        <end position="363"/>
    </location>
</feature>
<feature type="region of interest" description="Disordered" evidence="18">
    <location>
        <begin position="552"/>
        <end position="573"/>
    </location>
</feature>
<dbReference type="GO" id="GO:0035615">
    <property type="term" value="F:clathrin adaptor activity"/>
    <property type="evidence" value="ECO:0007669"/>
    <property type="project" value="InterPro"/>
</dbReference>
<dbReference type="SUPFAM" id="SSF64356">
    <property type="entry name" value="SNARE-like"/>
    <property type="match status" value="1"/>
</dbReference>
<dbReference type="InterPro" id="IPR022775">
    <property type="entry name" value="AP_mu_sigma_su"/>
</dbReference>
<dbReference type="Gene3D" id="3.30.450.60">
    <property type="match status" value="1"/>
</dbReference>
<keyword evidence="7" id="KW-1003">Cell membrane</keyword>
<dbReference type="InterPro" id="IPR027156">
    <property type="entry name" value="APS2"/>
</dbReference>
<dbReference type="PROSITE" id="PS51032">
    <property type="entry name" value="AP2_ERF"/>
    <property type="match status" value="1"/>
</dbReference>
<evidence type="ECO:0000256" key="16">
    <source>
        <dbReference type="ARBA" id="ARBA00031686"/>
    </source>
</evidence>
<dbReference type="SUPFAM" id="SSF54171">
    <property type="entry name" value="DNA-binding domain"/>
    <property type="match status" value="1"/>
</dbReference>
<dbReference type="Gene3D" id="3.30.730.10">
    <property type="entry name" value="AP2/ERF domain"/>
    <property type="match status" value="1"/>
</dbReference>
<dbReference type="InterPro" id="IPR000804">
    <property type="entry name" value="Clathrin_sm-chain_CS"/>
</dbReference>
<keyword evidence="8" id="KW-0254">Endocytosis</keyword>
<evidence type="ECO:0000259" key="19">
    <source>
        <dbReference type="PROSITE" id="PS51032"/>
    </source>
</evidence>
<dbReference type="GO" id="GO:0030122">
    <property type="term" value="C:AP-2 adaptor complex"/>
    <property type="evidence" value="ECO:0007669"/>
    <property type="project" value="InterPro"/>
</dbReference>
<dbReference type="STRING" id="554055.A0A2P6V8L6"/>
<evidence type="ECO:0000256" key="11">
    <source>
        <dbReference type="ARBA" id="ARBA00023125"/>
    </source>
</evidence>
<evidence type="ECO:0000256" key="12">
    <source>
        <dbReference type="ARBA" id="ARBA00023136"/>
    </source>
</evidence>
<dbReference type="SMART" id="SM00380">
    <property type="entry name" value="AP2"/>
    <property type="match status" value="1"/>
</dbReference>
<dbReference type="PANTHER" id="PTHR11753">
    <property type="entry name" value="ADAPTOR COMPLEXES SMALL SUBUNIT FAMILY"/>
    <property type="match status" value="1"/>
</dbReference>
<dbReference type="InterPro" id="IPR036955">
    <property type="entry name" value="AP2/ERF_dom_sf"/>
</dbReference>
<feature type="region of interest" description="Disordered" evidence="18">
    <location>
        <begin position="202"/>
        <end position="305"/>
    </location>
</feature>
<feature type="region of interest" description="Disordered" evidence="18">
    <location>
        <begin position="67"/>
        <end position="87"/>
    </location>
</feature>
<comment type="subcellular location">
    <subcellularLocation>
        <location evidence="2">Cell membrane</location>
    </subcellularLocation>
    <subcellularLocation>
        <location evidence="3">Membrane</location>
        <location evidence="3">Coated pit</location>
        <topology evidence="3">Peripheral membrane protein</topology>
        <orientation evidence="3">Cytoplasmic side</orientation>
    </subcellularLocation>
    <subcellularLocation>
        <location evidence="1">Nucleus</location>
    </subcellularLocation>
</comment>
<keyword evidence="9" id="KW-0653">Protein transport</keyword>
<keyword evidence="13" id="KW-0804">Transcription</keyword>
<dbReference type="InterPro" id="IPR001471">
    <property type="entry name" value="AP2/ERF_dom"/>
</dbReference>
<comment type="similarity">
    <text evidence="4">Belongs to the adaptor complexes small subunit family.</text>
</comment>
<protein>
    <recommendedName>
        <fullName evidence="5">AP-2 complex subunit sigma</fullName>
    </recommendedName>
    <alternativeName>
        <fullName evidence="16">Clathrin assembly protein 2 sigma small chain</fullName>
    </alternativeName>
    <alternativeName>
        <fullName evidence="17">Sigma2-adaptin</fullName>
    </alternativeName>
</protein>
<feature type="region of interest" description="Disordered" evidence="18">
    <location>
        <begin position="1107"/>
        <end position="1129"/>
    </location>
</feature>
<evidence type="ECO:0000256" key="7">
    <source>
        <dbReference type="ARBA" id="ARBA00022475"/>
    </source>
</evidence>
<dbReference type="InterPro" id="IPR011012">
    <property type="entry name" value="Longin-like_dom_sf"/>
</dbReference>
<keyword evidence="15" id="KW-0539">Nucleus</keyword>
<keyword evidence="10" id="KW-0805">Transcription regulation</keyword>
<evidence type="ECO:0000313" key="20">
    <source>
        <dbReference type="EMBL" id="PSC70435.1"/>
    </source>
</evidence>
<dbReference type="GO" id="GO:0006886">
    <property type="term" value="P:intracellular protein transport"/>
    <property type="evidence" value="ECO:0007669"/>
    <property type="project" value="InterPro"/>
</dbReference>
<dbReference type="FunFam" id="3.30.450.60:FF:000010">
    <property type="entry name" value="AP complex subunit sigma"/>
    <property type="match status" value="1"/>
</dbReference>
<organism evidence="20 21">
    <name type="scientific">Micractinium conductrix</name>
    <dbReference type="NCBI Taxonomy" id="554055"/>
    <lineage>
        <taxon>Eukaryota</taxon>
        <taxon>Viridiplantae</taxon>
        <taxon>Chlorophyta</taxon>
        <taxon>core chlorophytes</taxon>
        <taxon>Trebouxiophyceae</taxon>
        <taxon>Chlorellales</taxon>
        <taxon>Chlorellaceae</taxon>
        <taxon>Chlorella clade</taxon>
        <taxon>Micractinium</taxon>
    </lineage>
</organism>
<keyword evidence="11" id="KW-0238">DNA-binding</keyword>
<evidence type="ECO:0000256" key="1">
    <source>
        <dbReference type="ARBA" id="ARBA00004123"/>
    </source>
</evidence>
<evidence type="ECO:0000256" key="4">
    <source>
        <dbReference type="ARBA" id="ARBA00006972"/>
    </source>
</evidence>
<keyword evidence="21" id="KW-1185">Reference proteome</keyword>
<evidence type="ECO:0000256" key="15">
    <source>
        <dbReference type="ARBA" id="ARBA00023242"/>
    </source>
</evidence>
<dbReference type="GO" id="GO:0072583">
    <property type="term" value="P:clathrin-dependent endocytosis"/>
    <property type="evidence" value="ECO:0007669"/>
    <property type="project" value="InterPro"/>
</dbReference>
<dbReference type="InterPro" id="IPR016635">
    <property type="entry name" value="AP_complex_ssu"/>
</dbReference>
<keyword evidence="6" id="KW-0813">Transport</keyword>
<evidence type="ECO:0000256" key="10">
    <source>
        <dbReference type="ARBA" id="ARBA00023015"/>
    </source>
</evidence>
<feature type="region of interest" description="Disordered" evidence="18">
    <location>
        <begin position="1"/>
        <end position="46"/>
    </location>
</feature>
<feature type="region of interest" description="Disordered" evidence="18">
    <location>
        <begin position="318"/>
        <end position="363"/>
    </location>
</feature>
<accession>A0A2P6V8L6</accession>
<evidence type="ECO:0000256" key="13">
    <source>
        <dbReference type="ARBA" id="ARBA00023163"/>
    </source>
</evidence>
<dbReference type="GO" id="GO:0005634">
    <property type="term" value="C:nucleus"/>
    <property type="evidence" value="ECO:0007669"/>
    <property type="project" value="UniProtKB-SubCell"/>
</dbReference>
<feature type="compositionally biased region" description="Low complexity" evidence="18">
    <location>
        <begin position="1"/>
        <end position="23"/>
    </location>
</feature>
<keyword evidence="12" id="KW-0472">Membrane</keyword>
<evidence type="ECO:0000313" key="21">
    <source>
        <dbReference type="Proteomes" id="UP000239649"/>
    </source>
</evidence>
<dbReference type="Proteomes" id="UP000239649">
    <property type="component" value="Unassembled WGS sequence"/>
</dbReference>
<proteinExistence type="inferred from homology"/>
<evidence type="ECO:0000256" key="14">
    <source>
        <dbReference type="ARBA" id="ARBA00023176"/>
    </source>
</evidence>
<name>A0A2P6V8L6_9CHLO</name>
<dbReference type="PROSITE" id="PS00989">
    <property type="entry name" value="CLAT_ADAPTOR_S"/>
    <property type="match status" value="1"/>
</dbReference>
<feature type="compositionally biased region" description="Low complexity" evidence="18">
    <location>
        <begin position="211"/>
        <end position="232"/>
    </location>
</feature>
<dbReference type="GO" id="GO:0003677">
    <property type="term" value="F:DNA binding"/>
    <property type="evidence" value="ECO:0007669"/>
    <property type="project" value="UniProtKB-KW"/>
</dbReference>
<gene>
    <name evidence="20" type="ORF">C2E20_6239</name>
</gene>
<evidence type="ECO:0000256" key="9">
    <source>
        <dbReference type="ARBA" id="ARBA00022927"/>
    </source>
</evidence>
<dbReference type="EMBL" id="LHPF02000020">
    <property type="protein sequence ID" value="PSC70435.1"/>
    <property type="molecule type" value="Genomic_DNA"/>
</dbReference>
<feature type="domain" description="AP2/ERF" evidence="19">
    <location>
        <begin position="87"/>
        <end position="145"/>
    </location>
</feature>
<keyword evidence="14" id="KW-0168">Coated pit</keyword>
<dbReference type="InterPro" id="IPR016177">
    <property type="entry name" value="DNA-bd_dom_sf"/>
</dbReference>
<feature type="compositionally biased region" description="Pro residues" evidence="18">
    <location>
        <begin position="24"/>
        <end position="35"/>
    </location>
</feature>